<reference evidence="1 2" key="1">
    <citation type="journal article" date="2015" name="Genome Biol.">
        <title>Comparative genomics of Steinernema reveals deeply conserved gene regulatory networks.</title>
        <authorList>
            <person name="Dillman A.R."/>
            <person name="Macchietto M."/>
            <person name="Porter C.F."/>
            <person name="Rogers A."/>
            <person name="Williams B."/>
            <person name="Antoshechkin I."/>
            <person name="Lee M.M."/>
            <person name="Goodwin Z."/>
            <person name="Lu X."/>
            <person name="Lewis E.E."/>
            <person name="Goodrich-Blair H."/>
            <person name="Stock S.P."/>
            <person name="Adams B.J."/>
            <person name="Sternberg P.W."/>
            <person name="Mortazavi A."/>
        </authorList>
    </citation>
    <scope>NUCLEOTIDE SEQUENCE [LARGE SCALE GENOMIC DNA]</scope>
    <source>
        <strain evidence="1 2">ALL</strain>
    </source>
</reference>
<dbReference type="AlphaFoldDB" id="A0A4U5PG66"/>
<keyword evidence="2" id="KW-1185">Reference proteome</keyword>
<proteinExistence type="predicted"/>
<organism evidence="1 2">
    <name type="scientific">Steinernema carpocapsae</name>
    <name type="common">Entomopathogenic nematode</name>
    <dbReference type="NCBI Taxonomy" id="34508"/>
    <lineage>
        <taxon>Eukaryota</taxon>
        <taxon>Metazoa</taxon>
        <taxon>Ecdysozoa</taxon>
        <taxon>Nematoda</taxon>
        <taxon>Chromadorea</taxon>
        <taxon>Rhabditida</taxon>
        <taxon>Tylenchina</taxon>
        <taxon>Panagrolaimomorpha</taxon>
        <taxon>Strongyloidoidea</taxon>
        <taxon>Steinernematidae</taxon>
        <taxon>Steinernema</taxon>
    </lineage>
</organism>
<name>A0A4U5PG66_STECR</name>
<sequence>MGVEENESEFGTRTGRVLKKLERGAFERTRISPLKTAHVLSTSALHTRNMTDGACARCPAGGDQKETFIIGAGNDEPRLLDVRRRPREEDQRGIFVLR</sequence>
<evidence type="ECO:0000313" key="2">
    <source>
        <dbReference type="Proteomes" id="UP000298663"/>
    </source>
</evidence>
<evidence type="ECO:0000313" key="1">
    <source>
        <dbReference type="EMBL" id="TKR95261.1"/>
    </source>
</evidence>
<gene>
    <name evidence="1" type="ORF">L596_009452</name>
</gene>
<protein>
    <submittedName>
        <fullName evidence="1">Uncharacterized protein</fullName>
    </submittedName>
</protein>
<comment type="caution">
    <text evidence="1">The sequence shown here is derived from an EMBL/GenBank/DDBJ whole genome shotgun (WGS) entry which is preliminary data.</text>
</comment>
<dbReference type="Proteomes" id="UP000298663">
    <property type="component" value="Unassembled WGS sequence"/>
</dbReference>
<accession>A0A4U5PG66</accession>
<dbReference type="EMBL" id="AZBU02000002">
    <property type="protein sequence ID" value="TKR95261.1"/>
    <property type="molecule type" value="Genomic_DNA"/>
</dbReference>
<reference evidence="1 2" key="2">
    <citation type="journal article" date="2019" name="G3 (Bethesda)">
        <title>Hybrid Assembly of the Genome of the Entomopathogenic Nematode Steinernema carpocapsae Identifies the X-Chromosome.</title>
        <authorList>
            <person name="Serra L."/>
            <person name="Macchietto M."/>
            <person name="Macias-Munoz A."/>
            <person name="McGill C.J."/>
            <person name="Rodriguez I.M."/>
            <person name="Rodriguez B."/>
            <person name="Murad R."/>
            <person name="Mortazavi A."/>
        </authorList>
    </citation>
    <scope>NUCLEOTIDE SEQUENCE [LARGE SCALE GENOMIC DNA]</scope>
    <source>
        <strain evidence="1 2">ALL</strain>
    </source>
</reference>